<name>A0ABT1W2Z8_9PROT</name>
<reference evidence="1 2" key="1">
    <citation type="submission" date="2022-06" db="EMBL/GenBank/DDBJ databases">
        <title>Endosaccharibacter gen. nov., sp. nov., endophytic bacteria isolated from sugarcane.</title>
        <authorList>
            <person name="Pitiwittayakul N."/>
            <person name="Yukphan P."/>
            <person name="Charoenyingcharoen P."/>
            <person name="Tanasupawat S."/>
        </authorList>
    </citation>
    <scope>NUCLEOTIDE SEQUENCE [LARGE SCALE GENOMIC DNA]</scope>
    <source>
        <strain evidence="1 2">KSS8</strain>
    </source>
</reference>
<organism evidence="1 2">
    <name type="scientific">Endosaccharibacter trunci</name>
    <dbReference type="NCBI Taxonomy" id="2812733"/>
    <lineage>
        <taxon>Bacteria</taxon>
        <taxon>Pseudomonadati</taxon>
        <taxon>Pseudomonadota</taxon>
        <taxon>Alphaproteobacteria</taxon>
        <taxon>Acetobacterales</taxon>
        <taxon>Acetobacteraceae</taxon>
        <taxon>Endosaccharibacter</taxon>
    </lineage>
</organism>
<comment type="caution">
    <text evidence="1">The sequence shown here is derived from an EMBL/GenBank/DDBJ whole genome shotgun (WGS) entry which is preliminary data.</text>
</comment>
<gene>
    <name evidence="1" type="ORF">NFI95_02065</name>
</gene>
<dbReference type="RefSeq" id="WP_422862671.1">
    <property type="nucleotide sequence ID" value="NZ_JAMSKV010000001.1"/>
</dbReference>
<protein>
    <submittedName>
        <fullName evidence="1">Uncharacterized protein</fullName>
    </submittedName>
</protein>
<accession>A0ABT1W2Z8</accession>
<sequence>MIDSEMPEIKRRLGLLAADMALPLPAAGCAEPHLVNGALWCRAKR</sequence>
<evidence type="ECO:0000313" key="2">
    <source>
        <dbReference type="Proteomes" id="UP001524587"/>
    </source>
</evidence>
<dbReference type="Proteomes" id="UP001524587">
    <property type="component" value="Unassembled WGS sequence"/>
</dbReference>
<keyword evidence="2" id="KW-1185">Reference proteome</keyword>
<dbReference type="EMBL" id="JAMSKV010000001">
    <property type="protein sequence ID" value="MCQ8277235.1"/>
    <property type="molecule type" value="Genomic_DNA"/>
</dbReference>
<proteinExistence type="predicted"/>
<evidence type="ECO:0000313" key="1">
    <source>
        <dbReference type="EMBL" id="MCQ8277235.1"/>
    </source>
</evidence>